<dbReference type="AlphaFoldDB" id="A0A323T546"/>
<dbReference type="EMBL" id="PDOD01000006">
    <property type="protein sequence ID" value="PYZ91601.1"/>
    <property type="molecule type" value="Genomic_DNA"/>
</dbReference>
<dbReference type="NCBIfam" id="TIGR02776">
    <property type="entry name" value="NHEJ_ligase_prk"/>
    <property type="match status" value="1"/>
</dbReference>
<keyword evidence="7" id="KW-0479">Metal-binding</keyword>
<evidence type="ECO:0000313" key="25">
    <source>
        <dbReference type="Proteomes" id="UP000248214"/>
    </source>
</evidence>
<dbReference type="RefSeq" id="WP_110611805.1">
    <property type="nucleotide sequence ID" value="NZ_PDOD01000006.1"/>
</dbReference>
<evidence type="ECO:0000256" key="6">
    <source>
        <dbReference type="ARBA" id="ARBA00022722"/>
    </source>
</evidence>
<name>A0A323T546_9BACI</name>
<evidence type="ECO:0000256" key="15">
    <source>
        <dbReference type="ARBA" id="ARBA00023172"/>
    </source>
</evidence>
<evidence type="ECO:0000256" key="16">
    <source>
        <dbReference type="ARBA" id="ARBA00023204"/>
    </source>
</evidence>
<dbReference type="GO" id="GO:0003887">
    <property type="term" value="F:DNA-directed DNA polymerase activity"/>
    <property type="evidence" value="ECO:0007669"/>
    <property type="project" value="UniProtKB-KW"/>
</dbReference>
<feature type="domain" description="ATP-dependent DNA ligase family profile" evidence="23">
    <location>
        <begin position="115"/>
        <end position="207"/>
    </location>
</feature>
<evidence type="ECO:0000259" key="23">
    <source>
        <dbReference type="PROSITE" id="PS50160"/>
    </source>
</evidence>
<proteinExistence type="inferred from homology"/>
<dbReference type="OrthoDB" id="9802472at2"/>
<dbReference type="GO" id="GO:0003910">
    <property type="term" value="F:DNA ligase (ATP) activity"/>
    <property type="evidence" value="ECO:0007669"/>
    <property type="project" value="UniProtKB-EC"/>
</dbReference>
<evidence type="ECO:0000256" key="9">
    <source>
        <dbReference type="ARBA" id="ARBA00022763"/>
    </source>
</evidence>
<evidence type="ECO:0000256" key="14">
    <source>
        <dbReference type="ARBA" id="ARBA00023125"/>
    </source>
</evidence>
<dbReference type="InterPro" id="IPR014143">
    <property type="entry name" value="NHEJ_ligase_prk"/>
</dbReference>
<dbReference type="GO" id="GO:0006281">
    <property type="term" value="P:DNA repair"/>
    <property type="evidence" value="ECO:0007669"/>
    <property type="project" value="UniProtKB-KW"/>
</dbReference>
<evidence type="ECO:0000313" key="24">
    <source>
        <dbReference type="EMBL" id="PYZ91601.1"/>
    </source>
</evidence>
<keyword evidence="25" id="KW-1185">Reference proteome</keyword>
<evidence type="ECO:0000256" key="10">
    <source>
        <dbReference type="ARBA" id="ARBA00022801"/>
    </source>
</evidence>
<keyword evidence="5" id="KW-0548">Nucleotidyltransferase</keyword>
<keyword evidence="15" id="KW-0233">DNA recombination</keyword>
<evidence type="ECO:0000256" key="19">
    <source>
        <dbReference type="ARBA" id="ARBA00029943"/>
    </source>
</evidence>
<keyword evidence="4" id="KW-0808">Transferase</keyword>
<dbReference type="Pfam" id="PF21686">
    <property type="entry name" value="LigD_Prim-Pol"/>
    <property type="match status" value="1"/>
</dbReference>
<dbReference type="InterPro" id="IPR014145">
    <property type="entry name" value="LigD_pol_dom"/>
</dbReference>
<gene>
    <name evidence="24" type="primary">ligD</name>
    <name evidence="24" type="ORF">CR194_18375</name>
</gene>
<dbReference type="InterPro" id="IPR014146">
    <property type="entry name" value="LigD_ligase_dom"/>
</dbReference>
<dbReference type="SUPFAM" id="SSF56091">
    <property type="entry name" value="DNA ligase/mRNA capping enzyme, catalytic domain"/>
    <property type="match status" value="1"/>
</dbReference>
<comment type="catalytic activity">
    <reaction evidence="20">
        <text>ATP + (deoxyribonucleotide)n-3'-hydroxyl + 5'-phospho-(deoxyribonucleotide)m = (deoxyribonucleotide)n+m + AMP + diphosphate.</text>
        <dbReference type="EC" id="6.5.1.1"/>
    </reaction>
</comment>
<keyword evidence="18" id="KW-0511">Multifunctional enzyme</keyword>
<evidence type="ECO:0000256" key="11">
    <source>
        <dbReference type="ARBA" id="ARBA00022839"/>
    </source>
</evidence>
<evidence type="ECO:0000256" key="12">
    <source>
        <dbReference type="ARBA" id="ARBA00022840"/>
    </source>
</evidence>
<dbReference type="PANTHER" id="PTHR42705">
    <property type="entry name" value="BIFUNCTIONAL NON-HOMOLOGOUS END JOINING PROTEIN LIGD"/>
    <property type="match status" value="1"/>
</dbReference>
<keyword evidence="10" id="KW-0378">Hydrolase</keyword>
<evidence type="ECO:0000256" key="22">
    <source>
        <dbReference type="ARBA" id="ARBA00049990"/>
    </source>
</evidence>
<dbReference type="PANTHER" id="PTHR42705:SF2">
    <property type="entry name" value="BIFUNCTIONAL NON-HOMOLOGOUS END JOINING PROTEIN LIGD"/>
    <property type="match status" value="1"/>
</dbReference>
<dbReference type="GO" id="GO:0005524">
    <property type="term" value="F:ATP binding"/>
    <property type="evidence" value="ECO:0007669"/>
    <property type="project" value="UniProtKB-KW"/>
</dbReference>
<evidence type="ECO:0000256" key="18">
    <source>
        <dbReference type="ARBA" id="ARBA00023268"/>
    </source>
</evidence>
<evidence type="ECO:0000256" key="20">
    <source>
        <dbReference type="ARBA" id="ARBA00034003"/>
    </source>
</evidence>
<comment type="caution">
    <text evidence="24">The sequence shown here is derived from an EMBL/GenBank/DDBJ whole genome shotgun (WGS) entry which is preliminary data.</text>
</comment>
<dbReference type="InterPro" id="IPR033652">
    <property type="entry name" value="LigD_Pol-like_3"/>
</dbReference>
<dbReference type="Pfam" id="PF01068">
    <property type="entry name" value="DNA_ligase_A_M"/>
    <property type="match status" value="1"/>
</dbReference>
<evidence type="ECO:0000256" key="7">
    <source>
        <dbReference type="ARBA" id="ARBA00022723"/>
    </source>
</evidence>
<keyword evidence="6" id="KW-0540">Nuclease</keyword>
<comment type="similarity">
    <text evidence="21">In the C-terminal section; belongs to the ATP-dependent DNA ligase family.</text>
</comment>
<evidence type="ECO:0000256" key="5">
    <source>
        <dbReference type="ARBA" id="ARBA00022695"/>
    </source>
</evidence>
<dbReference type="EC" id="6.5.1.1" evidence="2"/>
<keyword evidence="8" id="KW-0547">Nucleotide-binding</keyword>
<dbReference type="CDD" id="cd04866">
    <property type="entry name" value="LigD_Pol_like_3"/>
    <property type="match status" value="1"/>
</dbReference>
<evidence type="ECO:0000256" key="3">
    <source>
        <dbReference type="ARBA" id="ARBA00022598"/>
    </source>
</evidence>
<evidence type="ECO:0000256" key="8">
    <source>
        <dbReference type="ARBA" id="ARBA00022741"/>
    </source>
</evidence>
<dbReference type="Proteomes" id="UP000248214">
    <property type="component" value="Unassembled WGS sequence"/>
</dbReference>
<comment type="cofactor">
    <cofactor evidence="1">
        <name>Mn(2+)</name>
        <dbReference type="ChEBI" id="CHEBI:29035"/>
    </cofactor>
</comment>
<dbReference type="Gene3D" id="3.90.920.10">
    <property type="entry name" value="DNA primase, PRIM domain"/>
    <property type="match status" value="1"/>
</dbReference>
<dbReference type="NCBIfam" id="NF007211">
    <property type="entry name" value="PRK09633.1"/>
    <property type="match status" value="1"/>
</dbReference>
<keyword evidence="3 24" id="KW-0436">Ligase</keyword>
<dbReference type="GO" id="GO:0006310">
    <property type="term" value="P:DNA recombination"/>
    <property type="evidence" value="ECO:0007669"/>
    <property type="project" value="UniProtKB-KW"/>
</dbReference>
<evidence type="ECO:0000256" key="1">
    <source>
        <dbReference type="ARBA" id="ARBA00001936"/>
    </source>
</evidence>
<keyword evidence="14" id="KW-0238">DNA-binding</keyword>
<dbReference type="InterPro" id="IPR012310">
    <property type="entry name" value="DNA_ligase_ATP-dep_cent"/>
</dbReference>
<evidence type="ECO:0000256" key="17">
    <source>
        <dbReference type="ARBA" id="ARBA00023211"/>
    </source>
</evidence>
<keyword evidence="11" id="KW-0269">Exonuclease</keyword>
<dbReference type="CDD" id="cd07906">
    <property type="entry name" value="Adenylation_DNA_ligase_LigD_LigC"/>
    <property type="match status" value="1"/>
</dbReference>
<dbReference type="Gene3D" id="3.30.470.30">
    <property type="entry name" value="DNA ligase/mRNA capping enzyme"/>
    <property type="match status" value="1"/>
</dbReference>
<dbReference type="InterPro" id="IPR052171">
    <property type="entry name" value="NHEJ_LigD"/>
</dbReference>
<dbReference type="GO" id="GO:0003677">
    <property type="term" value="F:DNA binding"/>
    <property type="evidence" value="ECO:0007669"/>
    <property type="project" value="UniProtKB-KW"/>
</dbReference>
<dbReference type="NCBIfam" id="TIGR02778">
    <property type="entry name" value="ligD_pol"/>
    <property type="match status" value="1"/>
</dbReference>
<reference evidence="24 25" key="1">
    <citation type="submission" date="2017-10" db="EMBL/GenBank/DDBJ databases">
        <title>Bacillus sp. nov., a halophilic bacterium isolated from a Keqin Lake.</title>
        <authorList>
            <person name="Wang H."/>
        </authorList>
    </citation>
    <scope>NUCLEOTIDE SEQUENCE [LARGE SCALE GENOMIC DNA]</scope>
    <source>
        <strain evidence="24 25">KQ-12</strain>
    </source>
</reference>
<protein>
    <recommendedName>
        <fullName evidence="2">DNA ligase (ATP)</fullName>
        <ecNumber evidence="2">6.5.1.1</ecNumber>
    </recommendedName>
    <alternativeName>
        <fullName evidence="19">NHEJ DNA polymerase</fullName>
    </alternativeName>
</protein>
<keyword evidence="17" id="KW-0464">Manganese</keyword>
<keyword evidence="13" id="KW-0239">DNA-directed DNA polymerase</keyword>
<dbReference type="GO" id="GO:0004527">
    <property type="term" value="F:exonuclease activity"/>
    <property type="evidence" value="ECO:0007669"/>
    <property type="project" value="UniProtKB-KW"/>
</dbReference>
<keyword evidence="12" id="KW-0067">ATP-binding</keyword>
<comment type="similarity">
    <text evidence="22">In the N-terminal section; belongs to the LigD polymerase family.</text>
</comment>
<accession>A0A323T546</accession>
<sequence>MKPMRLSQVDQLPQGADWVYEVKYDGFRSVLKWEKEEVVLLSKTGKILNTSFPEIIRFCSELHEDVKSFLPLFLDGELVYLMNSYQSDFSIVQRRSRVKQKQMIETHAAQLACHFVTFDLITFKGKSLTNQPLLERKKQLFSLFETLHLPLHVQPQRSKSVQAISYTSNDAQIWENSKWAGAEGVIAKKKTSLYEPGSRSKQWLKKKNWRLVTVVITSFTKGNGYFEGSVLKDESWIPVVHVRHGFTPDEKKALIDMFYQNGIETTNSQWQIPPSICLNVACIDFDGKHLREPQFASFQLDKDPFDCEWDHMLRQLHPLPSEVKMTSPDKTVWSSHTKNDYMLFLQNIAPYLLPHLKDRLLTVIRYPQGTGGEPFYQKNCPDYAPSYVNTVRHGKIDYVVCNNLETLLWLGNQLALEFHTPFQPTSSSTPDEIVLDLDPPSVNEFTLAVDAALRLKDVFDEFQLTSYVKTSGRKGLQVYLPLPPGRFTYMETRTFTSFVCKFLCEQEPDRFTVERLKKNRKKRLYLDYLQHDLGKTIIAPYSPRGTKEGLVATPLYWHEVNRSLHPREFTLPSVIERLKETGDPFRFMKETDNGEALGRVIHTLTDK</sequence>
<evidence type="ECO:0000256" key="2">
    <source>
        <dbReference type="ARBA" id="ARBA00012727"/>
    </source>
</evidence>
<dbReference type="PROSITE" id="PS50160">
    <property type="entry name" value="DNA_LIGASE_A3"/>
    <property type="match status" value="1"/>
</dbReference>
<dbReference type="NCBIfam" id="TIGR02779">
    <property type="entry name" value="NHEJ_ligase_lig"/>
    <property type="match status" value="1"/>
</dbReference>
<keyword evidence="16" id="KW-0234">DNA repair</keyword>
<evidence type="ECO:0000256" key="21">
    <source>
        <dbReference type="ARBA" id="ARBA00049981"/>
    </source>
</evidence>
<organism evidence="24 25">
    <name type="scientific">Salipaludibacillus keqinensis</name>
    <dbReference type="NCBI Taxonomy" id="2045207"/>
    <lineage>
        <taxon>Bacteria</taxon>
        <taxon>Bacillati</taxon>
        <taxon>Bacillota</taxon>
        <taxon>Bacilli</taxon>
        <taxon>Bacillales</taxon>
        <taxon>Bacillaceae</taxon>
    </lineage>
</organism>
<evidence type="ECO:0000256" key="4">
    <source>
        <dbReference type="ARBA" id="ARBA00022679"/>
    </source>
</evidence>
<keyword evidence="9" id="KW-0227">DNA damage</keyword>
<evidence type="ECO:0000256" key="13">
    <source>
        <dbReference type="ARBA" id="ARBA00022932"/>
    </source>
</evidence>
<dbReference type="GO" id="GO:0046872">
    <property type="term" value="F:metal ion binding"/>
    <property type="evidence" value="ECO:0007669"/>
    <property type="project" value="UniProtKB-KW"/>
</dbReference>